<evidence type="ECO:0000313" key="4">
    <source>
        <dbReference type="EMBL" id="KAK3207932.1"/>
    </source>
</evidence>
<dbReference type="GO" id="GO:0003677">
    <property type="term" value="F:DNA binding"/>
    <property type="evidence" value="ECO:0007669"/>
    <property type="project" value="InterPro"/>
</dbReference>
<dbReference type="EMBL" id="WVTA01000008">
    <property type="protein sequence ID" value="KAK3207932.1"/>
    <property type="molecule type" value="Genomic_DNA"/>
</dbReference>
<comment type="caution">
    <text evidence="4">The sequence shown here is derived from an EMBL/GenBank/DDBJ whole genome shotgun (WGS) entry which is preliminary data.</text>
</comment>
<protein>
    <recommendedName>
        <fullName evidence="3">Xylanolytic transcriptional activator regulatory domain-containing protein</fullName>
    </recommendedName>
</protein>
<dbReference type="Pfam" id="PF04082">
    <property type="entry name" value="Fungal_trans"/>
    <property type="match status" value="1"/>
</dbReference>
<reference evidence="4 5" key="1">
    <citation type="submission" date="2021-02" db="EMBL/GenBank/DDBJ databases">
        <title>Genome assembly of Pseudopithomyces chartarum.</title>
        <authorList>
            <person name="Jauregui R."/>
            <person name="Singh J."/>
            <person name="Voisey C."/>
        </authorList>
    </citation>
    <scope>NUCLEOTIDE SEQUENCE [LARGE SCALE GENOMIC DNA]</scope>
    <source>
        <strain evidence="4 5">AGR01</strain>
    </source>
</reference>
<dbReference type="GO" id="GO:0006351">
    <property type="term" value="P:DNA-templated transcription"/>
    <property type="evidence" value="ECO:0007669"/>
    <property type="project" value="InterPro"/>
</dbReference>
<dbReference type="PANTHER" id="PTHR46910:SF9">
    <property type="entry name" value="MISCELLANEOUS ZN(II)2CYS6 TRANSCRIPTION FACTOR (EUROFUNG)"/>
    <property type="match status" value="1"/>
</dbReference>
<dbReference type="GO" id="GO:0003700">
    <property type="term" value="F:DNA-binding transcription factor activity"/>
    <property type="evidence" value="ECO:0007669"/>
    <property type="project" value="InterPro"/>
</dbReference>
<keyword evidence="1" id="KW-0539">Nucleus</keyword>
<evidence type="ECO:0000259" key="3">
    <source>
        <dbReference type="SMART" id="SM00906"/>
    </source>
</evidence>
<dbReference type="InterPro" id="IPR007219">
    <property type="entry name" value="XnlR_reg_dom"/>
</dbReference>
<organism evidence="4 5">
    <name type="scientific">Pseudopithomyces chartarum</name>
    <dbReference type="NCBI Taxonomy" id="1892770"/>
    <lineage>
        <taxon>Eukaryota</taxon>
        <taxon>Fungi</taxon>
        <taxon>Dikarya</taxon>
        <taxon>Ascomycota</taxon>
        <taxon>Pezizomycotina</taxon>
        <taxon>Dothideomycetes</taxon>
        <taxon>Pleosporomycetidae</taxon>
        <taxon>Pleosporales</taxon>
        <taxon>Massarineae</taxon>
        <taxon>Didymosphaeriaceae</taxon>
        <taxon>Pseudopithomyces</taxon>
    </lineage>
</organism>
<feature type="domain" description="Xylanolytic transcriptional activator regulatory" evidence="3">
    <location>
        <begin position="239"/>
        <end position="313"/>
    </location>
</feature>
<name>A0AAN6LUY4_9PLEO</name>
<accession>A0AAN6LUY4</accession>
<dbReference type="PANTHER" id="PTHR46910">
    <property type="entry name" value="TRANSCRIPTION FACTOR PDR1"/>
    <property type="match status" value="1"/>
</dbReference>
<dbReference type="InterPro" id="IPR050987">
    <property type="entry name" value="AtrR-like"/>
</dbReference>
<keyword evidence="5" id="KW-1185">Reference proteome</keyword>
<evidence type="ECO:0000256" key="2">
    <source>
        <dbReference type="SAM" id="MobiDB-lite"/>
    </source>
</evidence>
<dbReference type="GO" id="GO:0008270">
    <property type="term" value="F:zinc ion binding"/>
    <property type="evidence" value="ECO:0007669"/>
    <property type="project" value="InterPro"/>
</dbReference>
<proteinExistence type="predicted"/>
<feature type="region of interest" description="Disordered" evidence="2">
    <location>
        <begin position="1"/>
        <end position="27"/>
    </location>
</feature>
<sequence>MEKHARDSDLSTEGEEPPAKRRKRTPTFLSSREVGLMRSMPGHKISTFVGSSSGVHFIRSVYSALRAHPDTTVPNSTSGSNIVPGEDDHLLEASPNVPRQLWKSHDISTDGNPLLTFQNLLDWSRSYFAHWHPTYPFLHAPAILTFFETLAQRGDTRDATNSEYDIVILKSIMSISLADRRQSVTEGEEPYPAEIVFQSYDEAVQSVQHAISQPVSMQSLQAALGVQLFLVSMLRFNAASRLGGLIIRMALQMGLHRCPQRYPSFSLAQKELRHRVFFSLYCIDRFICQSTGLPLSLRDDDTDVCYLSHERHAGGNPSPGQRSFHSCSTVADRLLQDTRLRLLEFLSRHCRIRGEIMELKHKCIQHTRRETDQSTVITSQLSKLANDIGEFVDFDDVEPRSLSSYHKSILDIMYHEAVISLNRPIIASKKSGASYDAALQQCITSARFIITALHNAIKPASAGSQRSFSLLWPSFTWAVWMSSFVLFHAAATKHVSIAMVSRFADRSLGVLEHLARRGSVWPEACGAAIRDLQAQLTLNVSGKSTESHAAVREPSSPSPYNMTYPHSTQMPNATHLSSDASPHVVARSLNQVTGHPHGTYRQEGLTACDTGDGSVANLNVQFNSLNSSAPPVDDSSQVGSGRGLEAWNGDEQDEFSGFDIPFWLGQDQYSGMVSEWS</sequence>
<evidence type="ECO:0000256" key="1">
    <source>
        <dbReference type="ARBA" id="ARBA00023242"/>
    </source>
</evidence>
<dbReference type="SMART" id="SM00906">
    <property type="entry name" value="Fungal_trans"/>
    <property type="match status" value="1"/>
</dbReference>
<dbReference type="AlphaFoldDB" id="A0AAN6LUY4"/>
<evidence type="ECO:0000313" key="5">
    <source>
        <dbReference type="Proteomes" id="UP001280581"/>
    </source>
</evidence>
<dbReference type="Proteomes" id="UP001280581">
    <property type="component" value="Unassembled WGS sequence"/>
</dbReference>
<dbReference type="CDD" id="cd12148">
    <property type="entry name" value="fungal_TF_MHR"/>
    <property type="match status" value="1"/>
</dbReference>
<gene>
    <name evidence="4" type="ORF">GRF29_96g882845</name>
</gene>